<dbReference type="SUPFAM" id="SSF53335">
    <property type="entry name" value="S-adenosyl-L-methionine-dependent methyltransferases"/>
    <property type="match status" value="1"/>
</dbReference>
<comment type="similarity">
    <text evidence="1">Belongs to the methyltransferase superfamily.</text>
</comment>
<evidence type="ECO:0000313" key="13">
    <source>
        <dbReference type="Proteomes" id="UP000550707"/>
    </source>
</evidence>
<evidence type="ECO:0000256" key="4">
    <source>
        <dbReference type="ARBA" id="ARBA00022679"/>
    </source>
</evidence>
<dbReference type="PANTHER" id="PTHR13069">
    <property type="entry name" value="ALKYLATED DNA REPAIR PROTEIN ALKB HOMOLOG 8"/>
    <property type="match status" value="1"/>
</dbReference>
<dbReference type="GO" id="GO:0008757">
    <property type="term" value="F:S-adenosylmethionine-dependent methyltransferase activity"/>
    <property type="evidence" value="ECO:0007669"/>
    <property type="project" value="InterPro"/>
</dbReference>
<dbReference type="InterPro" id="IPR051422">
    <property type="entry name" value="AlkB_tRNA_MeTrf/Diox"/>
</dbReference>
<reference evidence="12 13" key="1">
    <citation type="journal article" date="2020" name="Nature">
        <title>Six reference-quality genomes reveal evolution of bat adaptations.</title>
        <authorList>
            <person name="Jebb D."/>
            <person name="Huang Z."/>
            <person name="Pippel M."/>
            <person name="Hughes G.M."/>
            <person name="Lavrichenko K."/>
            <person name="Devanna P."/>
            <person name="Winkler S."/>
            <person name="Jermiin L.S."/>
            <person name="Skirmuntt E.C."/>
            <person name="Katzourakis A."/>
            <person name="Burkitt-Gray L."/>
            <person name="Ray D.A."/>
            <person name="Sullivan K.A.M."/>
            <person name="Roscito J.G."/>
            <person name="Kirilenko B.M."/>
            <person name="Davalos L.M."/>
            <person name="Corthals A.P."/>
            <person name="Power M.L."/>
            <person name="Jones G."/>
            <person name="Ransome R.D."/>
            <person name="Dechmann D.K.N."/>
            <person name="Locatelli A.G."/>
            <person name="Puechmaille S.J."/>
            <person name="Fedrigo O."/>
            <person name="Jarvis E.D."/>
            <person name="Hiller M."/>
            <person name="Vernes S.C."/>
            <person name="Myers E.W."/>
            <person name="Teeling E.C."/>
        </authorList>
    </citation>
    <scope>NUCLEOTIDE SEQUENCE [LARGE SCALE GENOMIC DNA]</scope>
    <source>
        <strain evidence="12">MMolMol1</strain>
        <tissue evidence="12">Muscle</tissue>
    </source>
</reference>
<keyword evidence="3 12" id="KW-0489">Methyltransferase</keyword>
<evidence type="ECO:0000256" key="8">
    <source>
        <dbReference type="ARBA" id="ARBA00071880"/>
    </source>
</evidence>
<feature type="compositionally biased region" description="Basic and acidic residues" evidence="10">
    <location>
        <begin position="373"/>
        <end position="383"/>
    </location>
</feature>
<dbReference type="EMBL" id="JACASF010000009">
    <property type="protein sequence ID" value="KAF6461181.1"/>
    <property type="molecule type" value="Genomic_DNA"/>
</dbReference>
<evidence type="ECO:0000256" key="1">
    <source>
        <dbReference type="ARBA" id="ARBA00008361"/>
    </source>
</evidence>
<dbReference type="GO" id="GO:0000049">
    <property type="term" value="F:tRNA binding"/>
    <property type="evidence" value="ECO:0007669"/>
    <property type="project" value="TreeGrafter"/>
</dbReference>
<dbReference type="InterPro" id="IPR029063">
    <property type="entry name" value="SAM-dependent_MTases_sf"/>
</dbReference>
<evidence type="ECO:0000256" key="9">
    <source>
        <dbReference type="ARBA" id="ARBA00083167"/>
    </source>
</evidence>
<evidence type="ECO:0000259" key="11">
    <source>
        <dbReference type="Pfam" id="PF08241"/>
    </source>
</evidence>
<dbReference type="FunFam" id="3.40.50.150:FF:000154">
    <property type="entry name" value="Probable tRNA methyltransferase 9B"/>
    <property type="match status" value="1"/>
</dbReference>
<comment type="function">
    <text evidence="7">May modify wobble uridines in specific arginine and glutamic acid tRNAs. Acts as a tumor suppressor by promoting the expression of LIN9.</text>
</comment>
<dbReference type="Proteomes" id="UP000550707">
    <property type="component" value="Unassembled WGS sequence"/>
</dbReference>
<keyword evidence="13" id="KW-1185">Reference proteome</keyword>
<dbReference type="GO" id="GO:0030488">
    <property type="term" value="P:tRNA methylation"/>
    <property type="evidence" value="ECO:0007669"/>
    <property type="project" value="TreeGrafter"/>
</dbReference>
<evidence type="ECO:0000256" key="2">
    <source>
        <dbReference type="ARBA" id="ARBA00022553"/>
    </source>
</evidence>
<proteinExistence type="inferred from homology"/>
<dbReference type="GO" id="GO:0002098">
    <property type="term" value="P:tRNA wobble uridine modification"/>
    <property type="evidence" value="ECO:0007669"/>
    <property type="project" value="TreeGrafter"/>
</dbReference>
<organism evidence="12 13">
    <name type="scientific">Molossus molossus</name>
    <name type="common">Pallas' mastiff bat</name>
    <name type="synonym">Vespertilio molossus</name>
    <dbReference type="NCBI Taxonomy" id="27622"/>
    <lineage>
        <taxon>Eukaryota</taxon>
        <taxon>Metazoa</taxon>
        <taxon>Chordata</taxon>
        <taxon>Craniata</taxon>
        <taxon>Vertebrata</taxon>
        <taxon>Euteleostomi</taxon>
        <taxon>Mammalia</taxon>
        <taxon>Eutheria</taxon>
        <taxon>Laurasiatheria</taxon>
        <taxon>Chiroptera</taxon>
        <taxon>Yangochiroptera</taxon>
        <taxon>Molossidae</taxon>
        <taxon>Molossus</taxon>
    </lineage>
</organism>
<accession>A0A7J8GN19</accession>
<keyword evidence="5" id="KW-0949">S-adenosyl-L-methionine</keyword>
<protein>
    <recommendedName>
        <fullName evidence="8">Probable tRNA methyltransferase 9B</fullName>
    </recommendedName>
    <alternativeName>
        <fullName evidence="9">Probable tRNA methyltransferase 9-like protein</fullName>
    </alternativeName>
</protein>
<dbReference type="Gene3D" id="3.40.50.150">
    <property type="entry name" value="Vaccinia Virus protein VP39"/>
    <property type="match status" value="2"/>
</dbReference>
<dbReference type="GO" id="GO:0005737">
    <property type="term" value="C:cytoplasm"/>
    <property type="evidence" value="ECO:0007669"/>
    <property type="project" value="TreeGrafter"/>
</dbReference>
<dbReference type="Pfam" id="PF08241">
    <property type="entry name" value="Methyltransf_11"/>
    <property type="match status" value="1"/>
</dbReference>
<comment type="caution">
    <text evidence="12">The sequence shown here is derived from an EMBL/GenBank/DDBJ whole genome shotgun (WGS) entry which is preliminary data.</text>
</comment>
<keyword evidence="2" id="KW-0597">Phosphoprotein</keyword>
<dbReference type="GO" id="GO:0005634">
    <property type="term" value="C:nucleus"/>
    <property type="evidence" value="ECO:0007669"/>
    <property type="project" value="TreeGrafter"/>
</dbReference>
<evidence type="ECO:0000256" key="6">
    <source>
        <dbReference type="ARBA" id="ARBA00022694"/>
    </source>
</evidence>
<keyword evidence="6" id="KW-0819">tRNA processing</keyword>
<dbReference type="OrthoDB" id="271595at2759"/>
<dbReference type="FunCoup" id="A0A7J8GN19">
    <property type="interactions" value="11"/>
</dbReference>
<feature type="region of interest" description="Disordered" evidence="10">
    <location>
        <begin position="361"/>
        <end position="397"/>
    </location>
</feature>
<dbReference type="PANTHER" id="PTHR13069:SF36">
    <property type="entry name" value="TRNA METHYLTRANSFERASE 9B-RELATED"/>
    <property type="match status" value="1"/>
</dbReference>
<evidence type="ECO:0000256" key="5">
    <source>
        <dbReference type="ARBA" id="ARBA00022691"/>
    </source>
</evidence>
<dbReference type="CDD" id="cd02440">
    <property type="entry name" value="AdoMet_MTases"/>
    <property type="match status" value="1"/>
</dbReference>
<dbReference type="InParanoid" id="A0A7J8GN19"/>
<sequence length="448" mass="49598">MDHEATQLEKQHVHDVYESTAPYFSDLQSKAWPRVRQFLQEQKPGSLIADIGCGTGKYLKVNSQVHTLGCDYCGPLVEIARSRGCEVMVCDNLNLPFRDQGFDAIISIGVIHHFSTKQRRIRAIKEMARVLVPGGQLMIYVWAMEQKNRHFEKQDVLVPWNRAWCSRLLSAPRRPGRRPQCGPAGPGRPCRPPCAVCSCPVCFEEPRDPKRSHSMDRDPARARACCARISKEGGGENGFYNTLGKSFRSWFCSRSLDESTLGKHLERGRPLKTTGWAAGTVSVQPSRYPSFDRAQPWSAGEQSLDEGVFVETPASHLAWLRAPATAEHLHGDRRGGSRTKGHGNFLRRIGSSAGRHQCVAAGTSAGGNPSSETLRRLSAERTPDATSPVGGQGPGGSDPGACMRYYHVFREGELCALLRENVSELEILSAGNDHGNWCVIAEKREDWH</sequence>
<gene>
    <name evidence="12" type="ORF">HJG59_018826</name>
</gene>
<evidence type="ECO:0000256" key="10">
    <source>
        <dbReference type="SAM" id="MobiDB-lite"/>
    </source>
</evidence>
<evidence type="ECO:0000256" key="3">
    <source>
        <dbReference type="ARBA" id="ARBA00022603"/>
    </source>
</evidence>
<dbReference type="GO" id="GO:0106335">
    <property type="term" value="F:tRNA (5-carboxymethyluridine(34)-5-O)-methyltransferase activity"/>
    <property type="evidence" value="ECO:0007669"/>
    <property type="project" value="TreeGrafter"/>
</dbReference>
<evidence type="ECO:0000256" key="7">
    <source>
        <dbReference type="ARBA" id="ARBA00057565"/>
    </source>
</evidence>
<dbReference type="AlphaFoldDB" id="A0A7J8GN19"/>
<evidence type="ECO:0000313" key="12">
    <source>
        <dbReference type="EMBL" id="KAF6461181.1"/>
    </source>
</evidence>
<dbReference type="InterPro" id="IPR013216">
    <property type="entry name" value="Methyltransf_11"/>
</dbReference>
<name>A0A7J8GN19_MOLMO</name>
<keyword evidence="4 12" id="KW-0808">Transferase</keyword>
<feature type="domain" description="Methyltransferase type 11" evidence="11">
    <location>
        <begin position="50"/>
        <end position="139"/>
    </location>
</feature>